<evidence type="ECO:0000313" key="6">
    <source>
        <dbReference type="Proteomes" id="UP001293169"/>
    </source>
</evidence>
<name>A0A0D8SC68_RAOPL</name>
<organism evidence="3 4">
    <name type="scientific">Raoultella planticola</name>
    <name type="common">Klebsiella planticola</name>
    <dbReference type="NCBI Taxonomy" id="575"/>
    <lineage>
        <taxon>Bacteria</taxon>
        <taxon>Pseudomonadati</taxon>
        <taxon>Pseudomonadota</taxon>
        <taxon>Gammaproteobacteria</taxon>
        <taxon>Enterobacterales</taxon>
        <taxon>Enterobacteriaceae</taxon>
        <taxon>Klebsiella/Raoultella group</taxon>
        <taxon>Raoultella</taxon>
    </lineage>
</organism>
<dbReference type="Proteomes" id="UP001293169">
    <property type="component" value="Unassembled WGS sequence"/>
</dbReference>
<dbReference type="GeneID" id="57431810"/>
<reference evidence="1 6" key="3">
    <citation type="submission" date="2023-12" db="EMBL/GenBank/DDBJ databases">
        <title>N/s.</title>
        <authorList>
            <person name="Dale J."/>
        </authorList>
    </citation>
    <scope>NUCLEOTIDE SEQUENCE [LARGE SCALE GENOMIC DNA]</scope>
    <source>
        <strain evidence="1 6">2023EL-01226</strain>
    </source>
</reference>
<dbReference type="EMBL" id="FLAC01000026">
    <property type="protein sequence ID" value="SAQ09538.1"/>
    <property type="molecule type" value="Genomic_DNA"/>
</dbReference>
<keyword evidence="6" id="KW-1185">Reference proteome</keyword>
<dbReference type="Proteomes" id="UP000288843">
    <property type="component" value="Unassembled WGS sequence"/>
</dbReference>
<evidence type="ECO:0000313" key="3">
    <source>
        <dbReference type="EMBL" id="SAQ09538.1"/>
    </source>
</evidence>
<comment type="caution">
    <text evidence="3">The sequence shown here is derived from an EMBL/GenBank/DDBJ whole genome shotgun (WGS) entry which is preliminary data.</text>
</comment>
<evidence type="ECO:0000313" key="2">
    <source>
        <dbReference type="EMBL" id="RWT13324.1"/>
    </source>
</evidence>
<evidence type="ECO:0000313" key="5">
    <source>
        <dbReference type="Proteomes" id="UP000288843"/>
    </source>
</evidence>
<evidence type="ECO:0000313" key="4">
    <source>
        <dbReference type="Proteomes" id="UP000078124"/>
    </source>
</evidence>
<reference evidence="2 5" key="2">
    <citation type="submission" date="2018-06" db="EMBL/GenBank/DDBJ databases">
        <title>Carbapenemase-producing Enterobacteriaceae present in wastewater treatment plant effluent and nearby surface waters in the US.</title>
        <authorList>
            <person name="Mathys D.A."/>
            <person name="Mollenkopf D.F."/>
            <person name="Feicht S.M."/>
            <person name="Adams R.J."/>
            <person name="Albers A.L."/>
            <person name="Stuever D.M."/>
            <person name="Daniels J.B."/>
            <person name="Wittum T.E."/>
        </authorList>
    </citation>
    <scope>NUCLEOTIDE SEQUENCE [LARGE SCALE GENOMIC DNA]</scope>
    <source>
        <strain evidence="2 5">GEO_47_Down_B</strain>
    </source>
</reference>
<protein>
    <submittedName>
        <fullName evidence="1">Baseplate protein</fullName>
    </submittedName>
</protein>
<evidence type="ECO:0000313" key="1">
    <source>
        <dbReference type="EMBL" id="MDZ7469035.1"/>
    </source>
</evidence>
<dbReference type="EMBL" id="QKOX01000064">
    <property type="protein sequence ID" value="RWT13324.1"/>
    <property type="molecule type" value="Genomic_DNA"/>
</dbReference>
<gene>
    <name evidence="2" type="ORF">DN603_30065</name>
    <name evidence="3" type="ORF">SAMEA2273876_04910</name>
    <name evidence="1" type="ORF">U5E74_25800</name>
</gene>
<accession>A0A0D8SC68</accession>
<dbReference type="RefSeq" id="WP_004118613.1">
    <property type="nucleotide sequence ID" value="NZ_ABZSJN020000259.1"/>
</dbReference>
<proteinExistence type="predicted"/>
<dbReference type="AlphaFoldDB" id="A0A0D8SC68"/>
<dbReference type="EMBL" id="JAXUDK010000024">
    <property type="protein sequence ID" value="MDZ7469035.1"/>
    <property type="molecule type" value="Genomic_DNA"/>
</dbReference>
<reference evidence="3 4" key="1">
    <citation type="submission" date="2016-05" db="EMBL/GenBank/DDBJ databases">
        <authorList>
            <consortium name="Pathogen Informatics"/>
        </authorList>
    </citation>
    <scope>NUCLEOTIDE SEQUENCE [LARGE SCALE GENOMIC DNA]</scope>
    <source>
        <strain evidence="3 4">2880STDY5682802</strain>
    </source>
</reference>
<dbReference type="Proteomes" id="UP000078124">
    <property type="component" value="Unassembled WGS sequence"/>
</dbReference>
<sequence>MSYNRLDDRTIDDPILLALFHQEVIARATSYSADNISYTIKPDEVYRSDLSAFRCYGNEELRWVFRLLVGHESETEAMPVGITLTVPPVAWIRDRMRDYASGTVELISG</sequence>